<dbReference type="InterPro" id="IPR026444">
    <property type="entry name" value="Secre_tail"/>
</dbReference>
<evidence type="ECO:0000259" key="1">
    <source>
        <dbReference type="Pfam" id="PF18962"/>
    </source>
</evidence>
<sequence>MDFEKFINVYPIPAKSFLTIEYKLNHSDWIKFYIYDIMGRMVKKIERTGDKGILMLDLKEFDSGIYFLAFSSTEGEFFKKVVICK</sequence>
<feature type="domain" description="Secretion system C-terminal sorting" evidence="1">
    <location>
        <begin position="9"/>
        <end position="83"/>
    </location>
</feature>
<reference evidence="2" key="1">
    <citation type="journal article" date="2020" name="mSystems">
        <title>Genome- and Community-Level Interaction Insights into Carbon Utilization and Element Cycling Functions of Hydrothermarchaeota in Hydrothermal Sediment.</title>
        <authorList>
            <person name="Zhou Z."/>
            <person name="Liu Y."/>
            <person name="Xu W."/>
            <person name="Pan J."/>
            <person name="Luo Z.H."/>
            <person name="Li M."/>
        </authorList>
    </citation>
    <scope>NUCLEOTIDE SEQUENCE [LARGE SCALE GENOMIC DNA]</scope>
    <source>
        <strain evidence="2">SpSt-780</strain>
    </source>
</reference>
<name>A0A7C4Y987_UNCW3</name>
<dbReference type="EMBL" id="DTHG01000024">
    <property type="protein sequence ID" value="HGW91304.1"/>
    <property type="molecule type" value="Genomic_DNA"/>
</dbReference>
<gene>
    <name evidence="2" type="ORF">ENV67_02030</name>
</gene>
<dbReference type="Pfam" id="PF18962">
    <property type="entry name" value="Por_Secre_tail"/>
    <property type="match status" value="1"/>
</dbReference>
<accession>A0A7C4Y987</accession>
<evidence type="ECO:0000313" key="2">
    <source>
        <dbReference type="EMBL" id="HGW91304.1"/>
    </source>
</evidence>
<dbReference type="NCBIfam" id="TIGR04183">
    <property type="entry name" value="Por_Secre_tail"/>
    <property type="match status" value="1"/>
</dbReference>
<proteinExistence type="predicted"/>
<protein>
    <submittedName>
        <fullName evidence="2">T9SS type A sorting domain-containing protein</fullName>
    </submittedName>
</protein>
<dbReference type="AlphaFoldDB" id="A0A7C4Y987"/>
<comment type="caution">
    <text evidence="2">The sequence shown here is derived from an EMBL/GenBank/DDBJ whole genome shotgun (WGS) entry which is preliminary data.</text>
</comment>
<organism evidence="2">
    <name type="scientific">candidate division WOR-3 bacterium</name>
    <dbReference type="NCBI Taxonomy" id="2052148"/>
    <lineage>
        <taxon>Bacteria</taxon>
        <taxon>Bacteria division WOR-3</taxon>
    </lineage>
</organism>